<organism evidence="2 3">
    <name type="scientific">Glutinoglossum americanum</name>
    <dbReference type="NCBI Taxonomy" id="1670608"/>
    <lineage>
        <taxon>Eukaryota</taxon>
        <taxon>Fungi</taxon>
        <taxon>Dikarya</taxon>
        <taxon>Ascomycota</taxon>
        <taxon>Pezizomycotina</taxon>
        <taxon>Geoglossomycetes</taxon>
        <taxon>Geoglossales</taxon>
        <taxon>Geoglossaceae</taxon>
        <taxon>Glutinoglossum</taxon>
    </lineage>
</organism>
<feature type="region of interest" description="Disordered" evidence="1">
    <location>
        <begin position="1"/>
        <end position="35"/>
    </location>
</feature>
<gene>
    <name evidence="2" type="ORF">FGG08_005785</name>
</gene>
<evidence type="ECO:0008006" key="4">
    <source>
        <dbReference type="Google" id="ProtNLM"/>
    </source>
</evidence>
<dbReference type="Proteomes" id="UP000698800">
    <property type="component" value="Unassembled WGS sequence"/>
</dbReference>
<feature type="compositionally biased region" description="Low complexity" evidence="1">
    <location>
        <begin position="125"/>
        <end position="138"/>
    </location>
</feature>
<name>A0A9P8HZP8_9PEZI</name>
<dbReference type="AlphaFoldDB" id="A0A9P8HZP8"/>
<proteinExistence type="predicted"/>
<dbReference type="EMBL" id="JAGHQL010000146">
    <property type="protein sequence ID" value="KAH0537432.1"/>
    <property type="molecule type" value="Genomic_DNA"/>
</dbReference>
<evidence type="ECO:0000313" key="2">
    <source>
        <dbReference type="EMBL" id="KAH0537432.1"/>
    </source>
</evidence>
<comment type="caution">
    <text evidence="2">The sequence shown here is derived from an EMBL/GenBank/DDBJ whole genome shotgun (WGS) entry which is preliminary data.</text>
</comment>
<protein>
    <recommendedName>
        <fullName evidence="4">Myb-like domain-containing protein</fullName>
    </recommendedName>
</protein>
<feature type="region of interest" description="Disordered" evidence="1">
    <location>
        <begin position="83"/>
        <end position="161"/>
    </location>
</feature>
<sequence length="267" mass="30365">MRDPDAPRQHSYHRSSLKISDLINDSNEPVRGHGGDVIQTAASEASKPIWSSQRIREVEPNNNEGLYQRHGCSHTESLTGFSGDVSTQLSSARPRSASTNETTLFSSLAPPTASHQICQGRSRRSSVSTQSTSSSFARSHGREYSKSLSPQTARERRESRPAYQVEEDTFIWYHRDDLGMQWNDVSKAYNAQFPSRPRIGRQGIQSRYYRVLEVEGVPKIRKRPKSLKSKRIRHHYGVIARTNRRYPWMKGVGGPRGEHSDWSRKVS</sequence>
<dbReference type="OrthoDB" id="3921745at2759"/>
<feature type="compositionally biased region" description="Polar residues" evidence="1">
    <location>
        <begin position="83"/>
        <end position="106"/>
    </location>
</feature>
<evidence type="ECO:0000313" key="3">
    <source>
        <dbReference type="Proteomes" id="UP000698800"/>
    </source>
</evidence>
<accession>A0A9P8HZP8</accession>
<keyword evidence="3" id="KW-1185">Reference proteome</keyword>
<reference evidence="2" key="1">
    <citation type="submission" date="2021-03" db="EMBL/GenBank/DDBJ databases">
        <title>Comparative genomics and phylogenomic investigation of the class Geoglossomycetes provide insights into ecological specialization and systematics.</title>
        <authorList>
            <person name="Melie T."/>
            <person name="Pirro S."/>
            <person name="Miller A.N."/>
            <person name="Quandt A."/>
        </authorList>
    </citation>
    <scope>NUCLEOTIDE SEQUENCE</scope>
    <source>
        <strain evidence="2">GBOQ0MN5Z8</strain>
    </source>
</reference>
<evidence type="ECO:0000256" key="1">
    <source>
        <dbReference type="SAM" id="MobiDB-lite"/>
    </source>
</evidence>